<dbReference type="NCBIfam" id="TIGR00121">
    <property type="entry name" value="birA_ligase"/>
    <property type="match status" value="1"/>
</dbReference>
<proteinExistence type="predicted"/>
<evidence type="ECO:0000256" key="2">
    <source>
        <dbReference type="ARBA" id="ARBA00023267"/>
    </source>
</evidence>
<dbReference type="PROSITE" id="PS51733">
    <property type="entry name" value="BPL_LPL_CATALYTIC"/>
    <property type="match status" value="1"/>
</dbReference>
<keyword evidence="1 5" id="KW-0436">Ligase</keyword>
<dbReference type="InterPro" id="IPR045864">
    <property type="entry name" value="aa-tRNA-synth_II/BPL/LPL"/>
</dbReference>
<dbReference type="GO" id="GO:0016740">
    <property type="term" value="F:transferase activity"/>
    <property type="evidence" value="ECO:0007669"/>
    <property type="project" value="UniProtKB-ARBA"/>
</dbReference>
<evidence type="ECO:0000313" key="5">
    <source>
        <dbReference type="EMBL" id="PKX79540.1"/>
    </source>
</evidence>
<dbReference type="InterPro" id="IPR004408">
    <property type="entry name" value="Biotin_CoA_COase_ligase"/>
</dbReference>
<evidence type="ECO:0000259" key="4">
    <source>
        <dbReference type="PROSITE" id="PS51733"/>
    </source>
</evidence>
<reference evidence="5 6" key="1">
    <citation type="submission" date="2016-09" db="EMBL/GenBank/DDBJ databases">
        <authorList>
            <person name="Inglin R.C."/>
        </authorList>
    </citation>
    <scope>NUCLEOTIDE SEQUENCE [LARGE SCALE GENOMIC DNA]</scope>
    <source>
        <strain evidence="5 6">RI-517</strain>
    </source>
</reference>
<organism evidence="5 6">
    <name type="scientific">Latilactobacillus sakei</name>
    <name type="common">Lactobacillus sakei</name>
    <dbReference type="NCBI Taxonomy" id="1599"/>
    <lineage>
        <taxon>Bacteria</taxon>
        <taxon>Bacillati</taxon>
        <taxon>Bacillota</taxon>
        <taxon>Bacilli</taxon>
        <taxon>Lactobacillales</taxon>
        <taxon>Lactobacillaceae</taxon>
        <taxon>Latilactobacillus</taxon>
    </lineage>
</organism>
<dbReference type="Gene3D" id="3.30.930.10">
    <property type="entry name" value="Bira Bifunctional Protein, Domain 2"/>
    <property type="match status" value="1"/>
</dbReference>
<dbReference type="GO" id="GO:0009249">
    <property type="term" value="P:protein lipoylation"/>
    <property type="evidence" value="ECO:0007669"/>
    <property type="project" value="UniProtKB-ARBA"/>
</dbReference>
<dbReference type="InterPro" id="IPR003142">
    <property type="entry name" value="BPL_C"/>
</dbReference>
<evidence type="ECO:0000313" key="6">
    <source>
        <dbReference type="Proteomes" id="UP000234349"/>
    </source>
</evidence>
<evidence type="ECO:0000256" key="1">
    <source>
        <dbReference type="ARBA" id="ARBA00022598"/>
    </source>
</evidence>
<dbReference type="PANTHER" id="PTHR12835">
    <property type="entry name" value="BIOTIN PROTEIN LIGASE"/>
    <property type="match status" value="1"/>
</dbReference>
<gene>
    <name evidence="5" type="ORF">CUR37_01915</name>
</gene>
<feature type="domain" description="BPL/LPL catalytic" evidence="4">
    <location>
        <begin position="8"/>
        <end position="192"/>
    </location>
</feature>
<comment type="caution">
    <text evidence="5">The sequence shown here is derived from an EMBL/GenBank/DDBJ whole genome shotgun (WGS) entry which is preliminary data.</text>
</comment>
<dbReference type="EC" id="6.3.4.15" evidence="3"/>
<dbReference type="CDD" id="cd16442">
    <property type="entry name" value="BPL"/>
    <property type="match status" value="1"/>
</dbReference>
<dbReference type="AlphaFoldDB" id="A0AAX0VCB0"/>
<name>A0AAX0VCB0_LATSK</name>
<dbReference type="Pfam" id="PF03099">
    <property type="entry name" value="BPL_LplA_LipB"/>
    <property type="match status" value="1"/>
</dbReference>
<dbReference type="EMBL" id="MKGH01000007">
    <property type="protein sequence ID" value="PKX79540.1"/>
    <property type="molecule type" value="Genomic_DNA"/>
</dbReference>
<dbReference type="SUPFAM" id="SSF55681">
    <property type="entry name" value="Class II aaRS and biotin synthetases"/>
    <property type="match status" value="1"/>
</dbReference>
<dbReference type="Proteomes" id="UP000234349">
    <property type="component" value="Unassembled WGS sequence"/>
</dbReference>
<dbReference type="Pfam" id="PF02237">
    <property type="entry name" value="BPL_C"/>
    <property type="match status" value="1"/>
</dbReference>
<dbReference type="GO" id="GO:0005737">
    <property type="term" value="C:cytoplasm"/>
    <property type="evidence" value="ECO:0007669"/>
    <property type="project" value="TreeGrafter"/>
</dbReference>
<dbReference type="InterPro" id="IPR004143">
    <property type="entry name" value="BPL_LPL_catalytic"/>
</dbReference>
<evidence type="ECO:0000256" key="3">
    <source>
        <dbReference type="ARBA" id="ARBA00024227"/>
    </source>
</evidence>
<sequence>MRMVADQLEAALINRGLAKPKRLEIHNLVTSTNQLAKQYLLNASVMPDVIIANQQSAGYGRLKRKFYSPQQTGIYMSLLLPDIPLNEEATLLTPLSAVAVVRAIRAVCQIETQIKWVNDIYYEGQKVVGILAESIPHHGIVIGIGIDFKDDGQLSQLVEKAGVLLPNTSPITRNQLISQILLEFDRLLPTYRQKEFMAEYREVSLLITKKIVIRLNEEKTLTGYVQDITNNGELVIQTVGQRLQIIRAGEVERVLSW</sequence>
<keyword evidence="2" id="KW-0092">Biotin</keyword>
<protein>
    <recommendedName>
        <fullName evidence="3">biotin--[biotin carboxyl-carrier protein] ligase</fullName>
        <ecNumber evidence="3">6.3.4.15</ecNumber>
    </recommendedName>
</protein>
<dbReference type="PANTHER" id="PTHR12835:SF5">
    <property type="entry name" value="BIOTIN--PROTEIN LIGASE"/>
    <property type="match status" value="1"/>
</dbReference>
<accession>A0AAX0VCB0</accession>
<dbReference type="GO" id="GO:0004077">
    <property type="term" value="F:biotin--[biotin carboxyl-carrier protein] ligase activity"/>
    <property type="evidence" value="ECO:0007669"/>
    <property type="project" value="UniProtKB-EC"/>
</dbReference>